<dbReference type="GO" id="GO:0016607">
    <property type="term" value="C:nuclear speck"/>
    <property type="evidence" value="ECO:0000318"/>
    <property type="project" value="GO_Central"/>
</dbReference>
<evidence type="ECO:0000313" key="2">
    <source>
        <dbReference type="Proteomes" id="UP000008144"/>
    </source>
</evidence>
<dbReference type="AlphaFoldDB" id="H2XY54"/>
<dbReference type="GO" id="GO:0006281">
    <property type="term" value="P:DNA repair"/>
    <property type="evidence" value="ECO:0000318"/>
    <property type="project" value="GO_Central"/>
</dbReference>
<dbReference type="InterPro" id="IPR012340">
    <property type="entry name" value="NA-bd_OB-fold"/>
</dbReference>
<dbReference type="InterPro" id="IPR032245">
    <property type="entry name" value="RMI2"/>
</dbReference>
<dbReference type="Proteomes" id="UP000008144">
    <property type="component" value="Chromosome 9"/>
</dbReference>
<reference evidence="1" key="2">
    <citation type="journal article" date="2008" name="Genome Biol.">
        <title>Improved genome assembly and evidence-based global gene model set for the chordate Ciona intestinalis: new insight into intron and operon populations.</title>
        <authorList>
            <person name="Satou Y."/>
            <person name="Mineta K."/>
            <person name="Ogasawara M."/>
            <person name="Sasakura Y."/>
            <person name="Shoguchi E."/>
            <person name="Ueno K."/>
            <person name="Yamada L."/>
            <person name="Matsumoto J."/>
            <person name="Wasserscheid J."/>
            <person name="Dewar K."/>
            <person name="Wiley G.B."/>
            <person name="Macmil S.L."/>
            <person name="Roe B.A."/>
            <person name="Zeller R.W."/>
            <person name="Hastings K.E."/>
            <person name="Lemaire P."/>
            <person name="Lindquist E."/>
            <person name="Endo T."/>
            <person name="Hotta K."/>
            <person name="Inaba K."/>
        </authorList>
    </citation>
    <scope>NUCLEOTIDE SEQUENCE [LARGE SCALE GENOMIC DNA]</scope>
    <source>
        <strain evidence="1">wild type</strain>
    </source>
</reference>
<dbReference type="GO" id="GO:0033045">
    <property type="term" value="P:regulation of sister chromatid segregation"/>
    <property type="evidence" value="ECO:0000318"/>
    <property type="project" value="GO_Central"/>
</dbReference>
<dbReference type="FunFam" id="2.40.50.140:FF:000800">
    <property type="match status" value="1"/>
</dbReference>
<dbReference type="GO" id="GO:0005829">
    <property type="term" value="C:cytosol"/>
    <property type="evidence" value="ECO:0000318"/>
    <property type="project" value="GO_Central"/>
</dbReference>
<proteinExistence type="predicted"/>
<dbReference type="GO" id="GO:2000042">
    <property type="term" value="P:negative regulation of double-strand break repair via homologous recombination"/>
    <property type="evidence" value="ECO:0000318"/>
    <property type="project" value="GO_Central"/>
</dbReference>
<reference evidence="1" key="3">
    <citation type="submission" date="2025-08" db="UniProtKB">
        <authorList>
            <consortium name="Ensembl"/>
        </authorList>
    </citation>
    <scope>IDENTIFICATION</scope>
</reference>
<dbReference type="Ensembl" id="ENSCINT00000035106.1">
    <property type="protein sequence ID" value="ENSCINP00000034588.1"/>
    <property type="gene ID" value="ENSCING00000022138.1"/>
</dbReference>
<dbReference type="GO" id="GO:0043007">
    <property type="term" value="P:maintenance of rDNA"/>
    <property type="evidence" value="ECO:0000318"/>
    <property type="project" value="GO_Central"/>
</dbReference>
<dbReference type="PANTHER" id="PTHR33962:SF1">
    <property type="entry name" value="RECQ-MEDIATED GENOME INSTABILITY PROTEIN 2"/>
    <property type="match status" value="1"/>
</dbReference>
<reference evidence="2" key="1">
    <citation type="journal article" date="2002" name="Science">
        <title>The draft genome of Ciona intestinalis: insights into chordate and vertebrate origins.</title>
        <authorList>
            <person name="Dehal P."/>
            <person name="Satou Y."/>
            <person name="Campbell R.K."/>
            <person name="Chapman J."/>
            <person name="Degnan B."/>
            <person name="De Tomaso A."/>
            <person name="Davidson B."/>
            <person name="Di Gregorio A."/>
            <person name="Gelpke M."/>
            <person name="Goodstein D.M."/>
            <person name="Harafuji N."/>
            <person name="Hastings K.E."/>
            <person name="Ho I."/>
            <person name="Hotta K."/>
            <person name="Huang W."/>
            <person name="Kawashima T."/>
            <person name="Lemaire P."/>
            <person name="Martinez D."/>
            <person name="Meinertzhagen I.A."/>
            <person name="Necula S."/>
            <person name="Nonaka M."/>
            <person name="Putnam N."/>
            <person name="Rash S."/>
            <person name="Saiga H."/>
            <person name="Satake M."/>
            <person name="Terry A."/>
            <person name="Yamada L."/>
            <person name="Wang H.G."/>
            <person name="Awazu S."/>
            <person name="Azumi K."/>
            <person name="Boore J."/>
            <person name="Branno M."/>
            <person name="Chin-Bow S."/>
            <person name="DeSantis R."/>
            <person name="Doyle S."/>
            <person name="Francino P."/>
            <person name="Keys D.N."/>
            <person name="Haga S."/>
            <person name="Hayashi H."/>
            <person name="Hino K."/>
            <person name="Imai K.S."/>
            <person name="Inaba K."/>
            <person name="Kano S."/>
            <person name="Kobayashi K."/>
            <person name="Kobayashi M."/>
            <person name="Lee B.I."/>
            <person name="Makabe K.W."/>
            <person name="Manohar C."/>
            <person name="Matassi G."/>
            <person name="Medina M."/>
            <person name="Mochizuki Y."/>
            <person name="Mount S."/>
            <person name="Morishita T."/>
            <person name="Miura S."/>
            <person name="Nakayama A."/>
            <person name="Nishizaka S."/>
            <person name="Nomoto H."/>
            <person name="Ohta F."/>
            <person name="Oishi K."/>
            <person name="Rigoutsos I."/>
            <person name="Sano M."/>
            <person name="Sasaki A."/>
            <person name="Sasakura Y."/>
            <person name="Shoguchi E."/>
            <person name="Shin-i T."/>
            <person name="Spagnuolo A."/>
            <person name="Stainier D."/>
            <person name="Suzuki M.M."/>
            <person name="Tassy O."/>
            <person name="Takatori N."/>
            <person name="Tokuoka M."/>
            <person name="Yagi K."/>
            <person name="Yoshizaki F."/>
            <person name="Wada S."/>
            <person name="Zhang C."/>
            <person name="Hyatt P.D."/>
            <person name="Larimer F."/>
            <person name="Detter C."/>
            <person name="Doggett N."/>
            <person name="Glavina T."/>
            <person name="Hawkins T."/>
            <person name="Richardson P."/>
            <person name="Lucas S."/>
            <person name="Kohara Y."/>
            <person name="Levine M."/>
            <person name="Satoh N."/>
            <person name="Rokhsar D.S."/>
        </authorList>
    </citation>
    <scope>NUCLEOTIDE SEQUENCE [LARGE SCALE GENOMIC DNA]</scope>
</reference>
<dbReference type="Pfam" id="PF16100">
    <property type="entry name" value="RMI2"/>
    <property type="match status" value="1"/>
</dbReference>
<name>H2XY54_CIOIN</name>
<evidence type="ECO:0000313" key="1">
    <source>
        <dbReference type="Ensembl" id="ENSCINP00000034588.1"/>
    </source>
</evidence>
<accession>H2XY54</accession>
<dbReference type="EMBL" id="EAAA01002981">
    <property type="status" value="NOT_ANNOTATED_CDS"/>
    <property type="molecule type" value="Genomic_DNA"/>
</dbReference>
<sequence length="156" mass="17349">MSMVLQQPACKLFLNQLVSAELWSDSNVSFNKWKLSFGKNSALFITNAWIQGHVVKVDNETLLINDGTGLCLVTGLSKLPLPSKPIQENDVVMVIGYISNTNQVIESSDIQNIEICARLRGIKVTDISQNKNCCLGKLWKSEVNHAQQELIQMNST</sequence>
<reference evidence="1" key="4">
    <citation type="submission" date="2025-09" db="UniProtKB">
        <authorList>
            <consortium name="Ensembl"/>
        </authorList>
    </citation>
    <scope>IDENTIFICATION</scope>
</reference>
<dbReference type="InParanoid" id="H2XY54"/>
<organism evidence="1 2">
    <name type="scientific">Ciona intestinalis</name>
    <name type="common">Transparent sea squirt</name>
    <name type="synonym">Ascidia intestinalis</name>
    <dbReference type="NCBI Taxonomy" id="7719"/>
    <lineage>
        <taxon>Eukaryota</taxon>
        <taxon>Metazoa</taxon>
        <taxon>Chordata</taxon>
        <taxon>Tunicata</taxon>
        <taxon>Ascidiacea</taxon>
        <taxon>Phlebobranchia</taxon>
        <taxon>Cionidae</taxon>
        <taxon>Ciona</taxon>
    </lineage>
</organism>
<dbReference type="Gene3D" id="2.40.50.140">
    <property type="entry name" value="Nucleic acid-binding proteins"/>
    <property type="match status" value="1"/>
</dbReference>
<keyword evidence="2" id="KW-1185">Reference proteome</keyword>
<protein>
    <submittedName>
        <fullName evidence="1">Uncharacterized protein</fullName>
    </submittedName>
</protein>
<dbReference type="HOGENOM" id="CLU_1685950_0_0_1"/>
<dbReference type="PANTHER" id="PTHR33962">
    <property type="entry name" value="RECQ-MEDIATED GENOME INSTABILITY PROTEIN 2 RMI2"/>
    <property type="match status" value="1"/>
</dbReference>